<dbReference type="GO" id="GO:0016705">
    <property type="term" value="F:oxidoreductase activity, acting on paired donors, with incorporation or reduction of molecular oxygen"/>
    <property type="evidence" value="ECO:0007669"/>
    <property type="project" value="InterPro"/>
</dbReference>
<dbReference type="InterPro" id="IPR011251">
    <property type="entry name" value="Luciferase-like_dom"/>
</dbReference>
<evidence type="ECO:0000313" key="5">
    <source>
        <dbReference type="Proteomes" id="UP000243904"/>
    </source>
</evidence>
<evidence type="ECO:0000256" key="1">
    <source>
        <dbReference type="ARBA" id="ARBA00023002"/>
    </source>
</evidence>
<keyword evidence="2 4" id="KW-0503">Monooxygenase</keyword>
<dbReference type="GO" id="GO:0005829">
    <property type="term" value="C:cytosol"/>
    <property type="evidence" value="ECO:0007669"/>
    <property type="project" value="TreeGrafter"/>
</dbReference>
<gene>
    <name evidence="4" type="ORF">SAMN05444158_3841</name>
</gene>
<sequence>MKVFIFDLLAYGEQLDHLKVGSELPYPLSNRYFKADVAVRTYAEHLEAWEELDKLGYDGVGFNEHHCSPYGLMNSPNLMAAAAAQRTKKLKLLIYGNLLPLHEPLRLAEELAMLDCLSNGRLISGFARGIPREYQVHNVPLKDSRARYEEAYEIITRAWSEDIFSYEGKFWSYKDVALWPRPVQKPGPEIWIPIVGSKESIEFAGKKNAVITPGLARGGLQEDIIRYFAKCLANNGHQITPNHLSIALSAYVADSKAEAVREFAPYHLYFNRTLFSHGNFTETAKQRDAGYVSQSSNDYVRPENMKAAAGLREDYRNMTMADFERQAENMPLGTAKEVTERIISAAEAAGANQVQISLNRGALPHEMFMEQIRRFAREVLPALQAHEVRRVPLGEDVAA</sequence>
<organism evidence="4 5">
    <name type="scientific">Bradyrhizobium canariense</name>
    <dbReference type="NCBI Taxonomy" id="255045"/>
    <lineage>
        <taxon>Bacteria</taxon>
        <taxon>Pseudomonadati</taxon>
        <taxon>Pseudomonadota</taxon>
        <taxon>Alphaproteobacteria</taxon>
        <taxon>Hyphomicrobiales</taxon>
        <taxon>Nitrobacteraceae</taxon>
        <taxon>Bradyrhizobium</taxon>
    </lineage>
</organism>
<name>A0A1H1WHS8_9BRAD</name>
<dbReference type="Proteomes" id="UP000243904">
    <property type="component" value="Chromosome I"/>
</dbReference>
<evidence type="ECO:0000313" key="4">
    <source>
        <dbReference type="EMBL" id="SDS96200.1"/>
    </source>
</evidence>
<dbReference type="InterPro" id="IPR050766">
    <property type="entry name" value="Bact_Lucif_Oxidored"/>
</dbReference>
<dbReference type="PANTHER" id="PTHR30137:SF8">
    <property type="entry name" value="BLR5498 PROTEIN"/>
    <property type="match status" value="1"/>
</dbReference>
<dbReference type="SUPFAM" id="SSF51679">
    <property type="entry name" value="Bacterial luciferase-like"/>
    <property type="match status" value="1"/>
</dbReference>
<keyword evidence="1" id="KW-0560">Oxidoreductase</keyword>
<feature type="domain" description="Luciferase-like" evidence="3">
    <location>
        <begin position="40"/>
        <end position="351"/>
    </location>
</feature>
<keyword evidence="5" id="KW-1185">Reference proteome</keyword>
<accession>A0A1H1WHS8</accession>
<dbReference type="Pfam" id="PF00296">
    <property type="entry name" value="Bac_luciferase"/>
    <property type="match status" value="1"/>
</dbReference>
<dbReference type="InterPro" id="IPR036661">
    <property type="entry name" value="Luciferase-like_sf"/>
</dbReference>
<proteinExistence type="predicted"/>
<reference evidence="5" key="1">
    <citation type="submission" date="2016-10" db="EMBL/GenBank/DDBJ databases">
        <authorList>
            <person name="Varghese N."/>
            <person name="Submissions S."/>
        </authorList>
    </citation>
    <scope>NUCLEOTIDE SEQUENCE [LARGE SCALE GENOMIC DNA]</scope>
    <source>
        <strain evidence="5">GAS369</strain>
    </source>
</reference>
<evidence type="ECO:0000256" key="2">
    <source>
        <dbReference type="ARBA" id="ARBA00023033"/>
    </source>
</evidence>
<dbReference type="Gene3D" id="3.20.20.30">
    <property type="entry name" value="Luciferase-like domain"/>
    <property type="match status" value="1"/>
</dbReference>
<dbReference type="RefSeq" id="WP_146688397.1">
    <property type="nucleotide sequence ID" value="NZ_LT629750.1"/>
</dbReference>
<dbReference type="AlphaFoldDB" id="A0A1H1WHS8"/>
<dbReference type="PANTHER" id="PTHR30137">
    <property type="entry name" value="LUCIFERASE-LIKE MONOOXYGENASE"/>
    <property type="match status" value="1"/>
</dbReference>
<protein>
    <submittedName>
        <fullName evidence="4">Flavin-dependent oxidoreductase, luciferase family (Includes alkanesulfonate monooxygenase SsuD and methylene tetrahydromethanopterin reductase)</fullName>
    </submittedName>
</protein>
<dbReference type="GO" id="GO:0004497">
    <property type="term" value="F:monooxygenase activity"/>
    <property type="evidence" value="ECO:0007669"/>
    <property type="project" value="UniProtKB-KW"/>
</dbReference>
<evidence type="ECO:0000259" key="3">
    <source>
        <dbReference type="Pfam" id="PF00296"/>
    </source>
</evidence>
<dbReference type="EMBL" id="LT629750">
    <property type="protein sequence ID" value="SDS96200.1"/>
    <property type="molecule type" value="Genomic_DNA"/>
</dbReference>